<dbReference type="EMBL" id="BRVO01000001">
    <property type="protein sequence ID" value="GLB48135.1"/>
    <property type="molecule type" value="Genomic_DNA"/>
</dbReference>
<keyword evidence="1" id="KW-0812">Transmembrane</keyword>
<evidence type="ECO:0000256" key="1">
    <source>
        <dbReference type="SAM" id="Phobius"/>
    </source>
</evidence>
<keyword evidence="1" id="KW-1133">Transmembrane helix</keyword>
<gene>
    <name evidence="2" type="ORF">Y10_05030</name>
</gene>
<dbReference type="RefSeq" id="WP_281763789.1">
    <property type="nucleotide sequence ID" value="NZ_BRVO01000001.1"/>
</dbReference>
<feature type="transmembrane region" description="Helical" evidence="1">
    <location>
        <begin position="275"/>
        <end position="294"/>
    </location>
</feature>
<organism evidence="2 3">
    <name type="scientific">Neptunitalea lumnitzerae</name>
    <dbReference type="NCBI Taxonomy" id="2965509"/>
    <lineage>
        <taxon>Bacteria</taxon>
        <taxon>Pseudomonadati</taxon>
        <taxon>Bacteroidota</taxon>
        <taxon>Flavobacteriia</taxon>
        <taxon>Flavobacteriales</taxon>
        <taxon>Flavobacteriaceae</taxon>
        <taxon>Neptunitalea</taxon>
    </lineage>
</organism>
<feature type="transmembrane region" description="Helical" evidence="1">
    <location>
        <begin position="97"/>
        <end position="118"/>
    </location>
</feature>
<feature type="transmembrane region" description="Helical" evidence="1">
    <location>
        <begin position="190"/>
        <end position="210"/>
    </location>
</feature>
<evidence type="ECO:0000313" key="3">
    <source>
        <dbReference type="Proteomes" id="UP001143543"/>
    </source>
</evidence>
<comment type="caution">
    <text evidence="2">The sequence shown here is derived from an EMBL/GenBank/DDBJ whole genome shotgun (WGS) entry which is preliminary data.</text>
</comment>
<evidence type="ECO:0000313" key="2">
    <source>
        <dbReference type="EMBL" id="GLB48135.1"/>
    </source>
</evidence>
<feature type="transmembrane region" description="Helical" evidence="1">
    <location>
        <begin position="329"/>
        <end position="347"/>
    </location>
</feature>
<accession>A0ABQ5MFE5</accession>
<keyword evidence="1" id="KW-0472">Membrane</keyword>
<feature type="transmembrane region" description="Helical" evidence="1">
    <location>
        <begin position="306"/>
        <end position="323"/>
    </location>
</feature>
<dbReference type="Proteomes" id="UP001143543">
    <property type="component" value="Unassembled WGS sequence"/>
</dbReference>
<reference evidence="2" key="1">
    <citation type="submission" date="2022-07" db="EMBL/GenBank/DDBJ databases">
        <title>Taxonomy of Novel Oxalotrophic and Methylotrophic Bacteria.</title>
        <authorList>
            <person name="Sahin N."/>
            <person name="Tani A."/>
        </authorList>
    </citation>
    <scope>NUCLEOTIDE SEQUENCE</scope>
    <source>
        <strain evidence="2">Y10</strain>
    </source>
</reference>
<name>A0ABQ5MFE5_9FLAO</name>
<keyword evidence="3" id="KW-1185">Reference proteome</keyword>
<feature type="transmembrane region" description="Helical" evidence="1">
    <location>
        <begin position="70"/>
        <end position="91"/>
    </location>
</feature>
<proteinExistence type="predicted"/>
<protein>
    <submittedName>
        <fullName evidence="2">Uncharacterized protein</fullName>
    </submittedName>
</protein>
<feature type="transmembrane region" description="Helical" evidence="1">
    <location>
        <begin position="149"/>
        <end position="178"/>
    </location>
</feature>
<feature type="transmembrane region" description="Helical" evidence="1">
    <location>
        <begin position="125"/>
        <end position="143"/>
    </location>
</feature>
<sequence>MGGRVLKLNKLTFFVLALAGLLIASTTTLFLPHRFFLDTNILILDRYNEIGFVGSYPLTILFYKITGLRYVHFAFIGFLQYSIFMIVLYKIGIPERFHIINIKNVLIYFMFAVIAIYISMPSKEFINYLFIAALVFLFKNASYKLSKKVTIAILMLVTYAFFFRPYYAFISVLIVVMYYVSRLRIENKRVLAISTSLIVLIFISLSYGALKGVFLSEKTRYYVNSERLGSENANSMILSPVKPDTWYGESIGIVYGFLSVNLPFNGLKYLKSPHIMVFIVWQFLVFFILFKRFGRCLDKGRYKNEELWLFFILFSFFVVQGIFEPDLGSATRHKAGIFPLLYYLFYYEDFRKKLR</sequence>